<keyword evidence="5 6" id="KW-0472">Membrane</keyword>
<dbReference type="AlphaFoldDB" id="A0A9D1HRI5"/>
<keyword evidence="3 6" id="KW-0812">Transmembrane</keyword>
<feature type="transmembrane region" description="Helical" evidence="6">
    <location>
        <begin position="358"/>
        <end position="378"/>
    </location>
</feature>
<proteinExistence type="predicted"/>
<dbReference type="InterPro" id="IPR002797">
    <property type="entry name" value="Polysacc_synth"/>
</dbReference>
<evidence type="ECO:0000313" key="7">
    <source>
        <dbReference type="EMBL" id="HIU14194.1"/>
    </source>
</evidence>
<reference evidence="7" key="2">
    <citation type="journal article" date="2021" name="PeerJ">
        <title>Extensive microbial diversity within the chicken gut microbiome revealed by metagenomics and culture.</title>
        <authorList>
            <person name="Gilroy R."/>
            <person name="Ravi A."/>
            <person name="Getino M."/>
            <person name="Pursley I."/>
            <person name="Horton D.L."/>
            <person name="Alikhan N.F."/>
            <person name="Baker D."/>
            <person name="Gharbi K."/>
            <person name="Hall N."/>
            <person name="Watson M."/>
            <person name="Adriaenssens E.M."/>
            <person name="Foster-Nyarko E."/>
            <person name="Jarju S."/>
            <person name="Secka A."/>
            <person name="Antonio M."/>
            <person name="Oren A."/>
            <person name="Chaudhuri R.R."/>
            <person name="La Ragione R."/>
            <person name="Hildebrand F."/>
            <person name="Pallen M.J."/>
        </authorList>
    </citation>
    <scope>NUCLEOTIDE SEQUENCE</scope>
    <source>
        <strain evidence="7">CHK195-11698</strain>
    </source>
</reference>
<feature type="transmembrane region" description="Helical" evidence="6">
    <location>
        <begin position="331"/>
        <end position="351"/>
    </location>
</feature>
<evidence type="ECO:0000256" key="6">
    <source>
        <dbReference type="SAM" id="Phobius"/>
    </source>
</evidence>
<evidence type="ECO:0000313" key="8">
    <source>
        <dbReference type="Proteomes" id="UP000824175"/>
    </source>
</evidence>
<dbReference type="PANTHER" id="PTHR30250:SF11">
    <property type="entry name" value="O-ANTIGEN TRANSPORTER-RELATED"/>
    <property type="match status" value="1"/>
</dbReference>
<feature type="transmembrane region" description="Helical" evidence="6">
    <location>
        <begin position="171"/>
        <end position="193"/>
    </location>
</feature>
<dbReference type="CDD" id="cd13128">
    <property type="entry name" value="MATE_Wzx_like"/>
    <property type="match status" value="1"/>
</dbReference>
<gene>
    <name evidence="7" type="ORF">IAD15_09020</name>
</gene>
<organism evidence="7 8">
    <name type="scientific">Candidatus Fimiplasma intestinipullorum</name>
    <dbReference type="NCBI Taxonomy" id="2840825"/>
    <lineage>
        <taxon>Bacteria</taxon>
        <taxon>Bacillati</taxon>
        <taxon>Bacillota</taxon>
        <taxon>Clostridia</taxon>
        <taxon>Eubacteriales</taxon>
        <taxon>Candidatus Fimiplasma</taxon>
    </lineage>
</organism>
<comment type="subcellular location">
    <subcellularLocation>
        <location evidence="1">Cell membrane</location>
        <topology evidence="1">Multi-pass membrane protein</topology>
    </subcellularLocation>
</comment>
<keyword evidence="4 6" id="KW-1133">Transmembrane helix</keyword>
<name>A0A9D1HRI5_9FIRM</name>
<feature type="transmembrane region" description="Helical" evidence="6">
    <location>
        <begin position="119"/>
        <end position="137"/>
    </location>
</feature>
<feature type="transmembrane region" description="Helical" evidence="6">
    <location>
        <begin position="44"/>
        <end position="66"/>
    </location>
</feature>
<feature type="transmembrane region" description="Helical" evidence="6">
    <location>
        <begin position="244"/>
        <end position="270"/>
    </location>
</feature>
<dbReference type="GO" id="GO:0005886">
    <property type="term" value="C:plasma membrane"/>
    <property type="evidence" value="ECO:0007669"/>
    <property type="project" value="UniProtKB-SubCell"/>
</dbReference>
<feature type="transmembrane region" description="Helical" evidence="6">
    <location>
        <begin position="12"/>
        <end position="32"/>
    </location>
</feature>
<dbReference type="Proteomes" id="UP000824175">
    <property type="component" value="Unassembled WGS sequence"/>
</dbReference>
<feature type="transmembrane region" description="Helical" evidence="6">
    <location>
        <begin position="291"/>
        <end position="311"/>
    </location>
</feature>
<evidence type="ECO:0000256" key="3">
    <source>
        <dbReference type="ARBA" id="ARBA00022692"/>
    </source>
</evidence>
<dbReference type="InterPro" id="IPR050833">
    <property type="entry name" value="Poly_Biosynth_Transport"/>
</dbReference>
<evidence type="ECO:0000256" key="4">
    <source>
        <dbReference type="ARBA" id="ARBA00022989"/>
    </source>
</evidence>
<protein>
    <submittedName>
        <fullName evidence="7">Flippase</fullName>
    </submittedName>
</protein>
<comment type="caution">
    <text evidence="7">The sequence shown here is derived from an EMBL/GenBank/DDBJ whole genome shotgun (WGS) entry which is preliminary data.</text>
</comment>
<evidence type="ECO:0000256" key="1">
    <source>
        <dbReference type="ARBA" id="ARBA00004651"/>
    </source>
</evidence>
<dbReference type="EMBL" id="DVMJ01000077">
    <property type="protein sequence ID" value="HIU14194.1"/>
    <property type="molecule type" value="Genomic_DNA"/>
</dbReference>
<evidence type="ECO:0000256" key="5">
    <source>
        <dbReference type="ARBA" id="ARBA00023136"/>
    </source>
</evidence>
<keyword evidence="2" id="KW-1003">Cell membrane</keyword>
<feature type="transmembrane region" description="Helical" evidence="6">
    <location>
        <begin position="384"/>
        <end position="405"/>
    </location>
</feature>
<dbReference type="PANTHER" id="PTHR30250">
    <property type="entry name" value="PST FAMILY PREDICTED COLANIC ACID TRANSPORTER"/>
    <property type="match status" value="1"/>
</dbReference>
<accession>A0A9D1HRI5</accession>
<dbReference type="Pfam" id="PF01943">
    <property type="entry name" value="Polysacc_synt"/>
    <property type="match status" value="1"/>
</dbReference>
<feature type="transmembrane region" description="Helical" evidence="6">
    <location>
        <begin position="451"/>
        <end position="470"/>
    </location>
</feature>
<sequence length="485" mass="54912">MRQVKSVKYNFIMNLILTSSNFIFPLITFPYVSRVLLASGNGKVNFITSVVNYFMMVAALGIPTYGIRACAKVREDKDKLSKTVQELMIIHTIMTLITLIFYTLSIFLVNEFYQEKELMLINSVGLVFNVFGVNWLYQALEEYDYITIRSIIFKIISIILMFLFVHQTGDYVIYGAITVFSTCGSYILNFIRLRKLISFQRYPSYNLRQHIKPILVFFAQSMATTVYCNLDTVMLGFMKGDVEVGYYTVAIKIKTLLTSVVTALGAVLLPRLSYYVGSGQKDKFYQLIKKTINFVVAMSLPLTIYFILMANESILFLSGSGYEPAVAAMQIILPTILLIGLSNVTGIQVLTPLGMERYVLISVIVGAMVDLILNTLFIPGYGSAGAAFGTLMAELAVLIVQIVFIRHMIQEKIFDYHQILRIGLSAILPIFTILLIKSWSLGVFWRLLCSAVLYFGIYFLLSLLLNVHIIKDYTLTILKKLHLIH</sequence>
<evidence type="ECO:0000256" key="2">
    <source>
        <dbReference type="ARBA" id="ARBA00022475"/>
    </source>
</evidence>
<feature type="transmembrane region" description="Helical" evidence="6">
    <location>
        <begin position="87"/>
        <end position="107"/>
    </location>
</feature>
<feature type="transmembrane region" description="Helical" evidence="6">
    <location>
        <begin position="146"/>
        <end position="165"/>
    </location>
</feature>
<reference evidence="7" key="1">
    <citation type="submission" date="2020-10" db="EMBL/GenBank/DDBJ databases">
        <authorList>
            <person name="Gilroy R."/>
        </authorList>
    </citation>
    <scope>NUCLEOTIDE SEQUENCE</scope>
    <source>
        <strain evidence="7">CHK195-11698</strain>
    </source>
</reference>
<feature type="transmembrane region" description="Helical" evidence="6">
    <location>
        <begin position="214"/>
        <end position="238"/>
    </location>
</feature>